<reference evidence="1 2" key="1">
    <citation type="submission" date="2016-03" db="EMBL/GenBank/DDBJ databases">
        <title>Complete genome sequence of Pedobacter cryoconitis PAMC 27485.</title>
        <authorList>
            <person name="Lee J."/>
            <person name="Kim O.-S."/>
        </authorList>
    </citation>
    <scope>NUCLEOTIDE SEQUENCE [LARGE SCALE GENOMIC DNA]</scope>
    <source>
        <strain evidence="1 2">PAMC 27485</strain>
    </source>
</reference>
<protein>
    <submittedName>
        <fullName evidence="1">Uncharacterized protein</fullName>
    </submittedName>
</protein>
<organism evidence="1 2">
    <name type="scientific">Pedobacter cryoconitis</name>
    <dbReference type="NCBI Taxonomy" id="188932"/>
    <lineage>
        <taxon>Bacteria</taxon>
        <taxon>Pseudomonadati</taxon>
        <taxon>Bacteroidota</taxon>
        <taxon>Sphingobacteriia</taxon>
        <taxon>Sphingobacteriales</taxon>
        <taxon>Sphingobacteriaceae</taxon>
        <taxon>Pedobacter</taxon>
    </lineage>
</organism>
<dbReference type="PATRIC" id="fig|188932.3.peg.4550"/>
<dbReference type="KEGG" id="pcm:AY601_4390"/>
<evidence type="ECO:0000313" key="1">
    <source>
        <dbReference type="EMBL" id="AMQ01233.1"/>
    </source>
</evidence>
<sequence length="71" mass="8167">MASFTFTPESAERVKIKVLRKYRDLAKENLIFAPGQEDQLVNQLTVLLKRDVRYVEFTISKALADPNGNRL</sequence>
<dbReference type="RefSeq" id="WP_068405047.1">
    <property type="nucleotide sequence ID" value="NZ_CP014504.1"/>
</dbReference>
<accession>A0A127VIU9</accession>
<proteinExistence type="predicted"/>
<gene>
    <name evidence="1" type="ORF">AY601_4390</name>
</gene>
<keyword evidence="2" id="KW-1185">Reference proteome</keyword>
<dbReference type="Proteomes" id="UP000071561">
    <property type="component" value="Chromosome"/>
</dbReference>
<evidence type="ECO:0000313" key="2">
    <source>
        <dbReference type="Proteomes" id="UP000071561"/>
    </source>
</evidence>
<dbReference type="AlphaFoldDB" id="A0A127VIU9"/>
<dbReference type="EMBL" id="CP014504">
    <property type="protein sequence ID" value="AMQ01233.1"/>
    <property type="molecule type" value="Genomic_DNA"/>
</dbReference>
<name>A0A127VIU9_9SPHI</name>
<dbReference type="OrthoDB" id="770226at2"/>